<organism evidence="1 2">
    <name type="scientific">Dorcoceras hygrometricum</name>
    <dbReference type="NCBI Taxonomy" id="472368"/>
    <lineage>
        <taxon>Eukaryota</taxon>
        <taxon>Viridiplantae</taxon>
        <taxon>Streptophyta</taxon>
        <taxon>Embryophyta</taxon>
        <taxon>Tracheophyta</taxon>
        <taxon>Spermatophyta</taxon>
        <taxon>Magnoliopsida</taxon>
        <taxon>eudicotyledons</taxon>
        <taxon>Gunneridae</taxon>
        <taxon>Pentapetalae</taxon>
        <taxon>asterids</taxon>
        <taxon>lamiids</taxon>
        <taxon>Lamiales</taxon>
        <taxon>Gesneriaceae</taxon>
        <taxon>Didymocarpoideae</taxon>
        <taxon>Trichosporeae</taxon>
        <taxon>Loxocarpinae</taxon>
        <taxon>Dorcoceras</taxon>
    </lineage>
</organism>
<dbReference type="GO" id="GO:0051213">
    <property type="term" value="F:dioxygenase activity"/>
    <property type="evidence" value="ECO:0007669"/>
    <property type="project" value="UniProtKB-KW"/>
</dbReference>
<protein>
    <submittedName>
        <fullName evidence="1">Carotenoid 9,10(9',10')-cleavage dioxygenase 1-like</fullName>
    </submittedName>
</protein>
<gene>
    <name evidence="1" type="ORF">F511_42132</name>
</gene>
<accession>A0A2Z7D4G9</accession>
<sequence length="134" mass="16130">MWKCDIKARQLFNEPNHLFEMMKYVSSILRLLKTPLHFIGHRCHHIASSFNLVVTPLVKRNQLLRADIGRGFLRRRLLYRIEKLLRSQYKIKVAEPVLIVKTSEPVAIQYSSKWIFHRNHFYSSYTEKKTDMHY</sequence>
<reference evidence="1 2" key="1">
    <citation type="journal article" date="2015" name="Proc. Natl. Acad. Sci. U.S.A.">
        <title>The resurrection genome of Boea hygrometrica: A blueprint for survival of dehydration.</title>
        <authorList>
            <person name="Xiao L."/>
            <person name="Yang G."/>
            <person name="Zhang L."/>
            <person name="Yang X."/>
            <person name="Zhao S."/>
            <person name="Ji Z."/>
            <person name="Zhou Q."/>
            <person name="Hu M."/>
            <person name="Wang Y."/>
            <person name="Chen M."/>
            <person name="Xu Y."/>
            <person name="Jin H."/>
            <person name="Xiao X."/>
            <person name="Hu G."/>
            <person name="Bao F."/>
            <person name="Hu Y."/>
            <person name="Wan P."/>
            <person name="Li L."/>
            <person name="Deng X."/>
            <person name="Kuang T."/>
            <person name="Xiang C."/>
            <person name="Zhu J.K."/>
            <person name="Oliver M.J."/>
            <person name="He Y."/>
        </authorList>
    </citation>
    <scope>NUCLEOTIDE SEQUENCE [LARGE SCALE GENOMIC DNA]</scope>
    <source>
        <strain evidence="2">cv. XS01</strain>
    </source>
</reference>
<keyword evidence="1" id="KW-0560">Oxidoreductase</keyword>
<keyword evidence="2" id="KW-1185">Reference proteome</keyword>
<evidence type="ECO:0000313" key="1">
    <source>
        <dbReference type="EMBL" id="KZV52036.1"/>
    </source>
</evidence>
<evidence type="ECO:0000313" key="2">
    <source>
        <dbReference type="Proteomes" id="UP000250235"/>
    </source>
</evidence>
<dbReference type="AlphaFoldDB" id="A0A2Z7D4G9"/>
<proteinExistence type="predicted"/>
<name>A0A2Z7D4G9_9LAMI</name>
<dbReference type="EMBL" id="KQ991308">
    <property type="protein sequence ID" value="KZV52036.1"/>
    <property type="molecule type" value="Genomic_DNA"/>
</dbReference>
<dbReference type="Proteomes" id="UP000250235">
    <property type="component" value="Unassembled WGS sequence"/>
</dbReference>
<keyword evidence="1" id="KW-0223">Dioxygenase</keyword>